<gene>
    <name evidence="1" type="ORF">LRS13_14605</name>
</gene>
<evidence type="ECO:0000313" key="1">
    <source>
        <dbReference type="EMBL" id="UUY01949.1"/>
    </source>
</evidence>
<protein>
    <submittedName>
        <fullName evidence="1">Uncharacterized protein</fullName>
    </submittedName>
</protein>
<dbReference type="RefSeq" id="WP_353862489.1">
    <property type="nucleotide sequence ID" value="NZ_CP088295.1"/>
</dbReference>
<dbReference type="Proteomes" id="UP001058860">
    <property type="component" value="Chromosome"/>
</dbReference>
<dbReference type="EMBL" id="CP088295">
    <property type="protein sequence ID" value="UUY01949.1"/>
    <property type="molecule type" value="Genomic_DNA"/>
</dbReference>
<evidence type="ECO:0000313" key="2">
    <source>
        <dbReference type="Proteomes" id="UP001058860"/>
    </source>
</evidence>
<keyword evidence="2" id="KW-1185">Reference proteome</keyword>
<proteinExistence type="predicted"/>
<accession>A0ABY5PB94</accession>
<sequence>MSDRTQRQVIDAMIDAQAEDLDEATVGGIIEMRTGLAESSGKRLMTQVLYIARRQQNTSPEAWAFVTGLDLGFRLGVEAGAAMPRLDDVVTPARAAREPATYEGRRAAGLRGVALAAGRHLRGWRP</sequence>
<name>A0ABY5PB94_9ACTN</name>
<organism evidence="1 2">
    <name type="scientific">Svornostia abyssi</name>
    <dbReference type="NCBI Taxonomy" id="2898438"/>
    <lineage>
        <taxon>Bacteria</taxon>
        <taxon>Bacillati</taxon>
        <taxon>Actinomycetota</taxon>
        <taxon>Thermoleophilia</taxon>
        <taxon>Solirubrobacterales</taxon>
        <taxon>Baekduiaceae</taxon>
        <taxon>Svornostia</taxon>
    </lineage>
</organism>
<reference evidence="2" key="1">
    <citation type="submission" date="2021-11" db="EMBL/GenBank/DDBJ databases">
        <title>Cultivation dependent microbiological survey of springs from the worlds oldest radium mine currently devoted to the extraction of radon-saturated water.</title>
        <authorList>
            <person name="Kapinusova G."/>
            <person name="Smrhova T."/>
            <person name="Strejcek M."/>
            <person name="Suman J."/>
            <person name="Jani K."/>
            <person name="Pajer P."/>
            <person name="Uhlik O."/>
        </authorList>
    </citation>
    <scope>NUCLEOTIDE SEQUENCE [LARGE SCALE GENOMIC DNA]</scope>
    <source>
        <strain evidence="2">J379</strain>
    </source>
</reference>